<sequence length="315" mass="35635">MDLWIEKYRPNTFNDVLGQKDTIEKLKAMAKAGEVQHMILSGPPGVGKTTSAIVLAKTIFGDQWSHNFIELNASDDRKLSVIQGKVKEFARSKPIDAPFKMILFDEADSLTQEAQQALRRMMEEYSGTCRFIFSVNYQNNIIEPIQSRCAIFRFRSLSEEDVYEFIDKIAEKESLEIDDEAKKALFFVSKGDLRALTNLMQSLSTVSKEIEAEVVYKSSGTVNVEQLKKAVELALSGRYLESKVIISSFIDQGVGPKELISEIFELITSSNVKVDEKMKGYIVEKLAESEYRIVEGATPFIQLQSFFAFLSSLKR</sequence>
<organism evidence="8 9">
    <name type="scientific">Candidatus Acidifodinimicrobium mancum</name>
    <dbReference type="NCBI Taxonomy" id="2898728"/>
    <lineage>
        <taxon>Archaea</taxon>
        <taxon>Candidatus Parvarchaeota</taxon>
        <taxon>Candidatus Acidifodinimicrobiaceae</taxon>
        <taxon>Candidatus Acidifodinimicrobium</taxon>
    </lineage>
</organism>
<comment type="caution">
    <text evidence="8">The sequence shown here is derived from an EMBL/GenBank/DDBJ whole genome shotgun (WGS) entry which is preliminary data.</text>
</comment>
<keyword evidence="5" id="KW-0067">ATP-binding</keyword>
<dbReference type="Pfam" id="PF08542">
    <property type="entry name" value="Rep_fac_C"/>
    <property type="match status" value="1"/>
</dbReference>
<dbReference type="Gene3D" id="3.40.50.300">
    <property type="entry name" value="P-loop containing nucleotide triphosphate hydrolases"/>
    <property type="match status" value="1"/>
</dbReference>
<dbReference type="GO" id="GO:0006261">
    <property type="term" value="P:DNA-templated DNA replication"/>
    <property type="evidence" value="ECO:0007669"/>
    <property type="project" value="TreeGrafter"/>
</dbReference>
<dbReference type="EMBL" id="JADFAQ010000022">
    <property type="protein sequence ID" value="MBE5728079.1"/>
    <property type="molecule type" value="Genomic_DNA"/>
</dbReference>
<dbReference type="InterPro" id="IPR008921">
    <property type="entry name" value="DNA_pol3_clamp-load_cplx_C"/>
</dbReference>
<dbReference type="GO" id="GO:0003677">
    <property type="term" value="F:DNA binding"/>
    <property type="evidence" value="ECO:0007669"/>
    <property type="project" value="InterPro"/>
</dbReference>
<accession>A0A8T3UUP6</accession>
<dbReference type="GO" id="GO:0005524">
    <property type="term" value="F:ATP binding"/>
    <property type="evidence" value="ECO:0007669"/>
    <property type="project" value="UniProtKB-KW"/>
</dbReference>
<dbReference type="Gene3D" id="1.20.272.10">
    <property type="match status" value="1"/>
</dbReference>
<evidence type="ECO:0000256" key="3">
    <source>
        <dbReference type="ARBA" id="ARBA00022705"/>
    </source>
</evidence>
<dbReference type="CDD" id="cd18140">
    <property type="entry name" value="HLD_clamp_RFC"/>
    <property type="match status" value="1"/>
</dbReference>
<evidence type="ECO:0000256" key="5">
    <source>
        <dbReference type="ARBA" id="ARBA00022840"/>
    </source>
</evidence>
<dbReference type="GO" id="GO:0003689">
    <property type="term" value="F:DNA clamp loader activity"/>
    <property type="evidence" value="ECO:0007669"/>
    <property type="project" value="TreeGrafter"/>
</dbReference>
<protein>
    <recommendedName>
        <fullName evidence="2">Replication factor C small subunit</fullName>
    </recommendedName>
    <alternativeName>
        <fullName evidence="6">Clamp loader small subunit</fullName>
    </alternativeName>
</protein>
<evidence type="ECO:0000256" key="2">
    <source>
        <dbReference type="ARBA" id="ARBA00014164"/>
    </source>
</evidence>
<dbReference type="CDD" id="cd00009">
    <property type="entry name" value="AAA"/>
    <property type="match status" value="1"/>
</dbReference>
<keyword evidence="4" id="KW-0547">Nucleotide-binding</keyword>
<evidence type="ECO:0000313" key="9">
    <source>
        <dbReference type="Proteomes" id="UP000763484"/>
    </source>
</evidence>
<dbReference type="SUPFAM" id="SSF52540">
    <property type="entry name" value="P-loop containing nucleoside triphosphate hydrolases"/>
    <property type="match status" value="1"/>
</dbReference>
<evidence type="ECO:0000259" key="7">
    <source>
        <dbReference type="SMART" id="SM00382"/>
    </source>
</evidence>
<dbReference type="InterPro" id="IPR013748">
    <property type="entry name" value="Rep_factorC_C"/>
</dbReference>
<gene>
    <name evidence="8" type="ORF">IHE50_01535</name>
</gene>
<dbReference type="InterPro" id="IPR047854">
    <property type="entry name" value="RFC_lid"/>
</dbReference>
<dbReference type="Pfam" id="PF00004">
    <property type="entry name" value="AAA"/>
    <property type="match status" value="1"/>
</dbReference>
<evidence type="ECO:0000256" key="4">
    <source>
        <dbReference type="ARBA" id="ARBA00022741"/>
    </source>
</evidence>
<dbReference type="InterPro" id="IPR003593">
    <property type="entry name" value="AAA+_ATPase"/>
</dbReference>
<dbReference type="PANTHER" id="PTHR11669:SF20">
    <property type="entry name" value="REPLICATION FACTOR C SUBUNIT 4"/>
    <property type="match status" value="1"/>
</dbReference>
<evidence type="ECO:0000313" key="8">
    <source>
        <dbReference type="EMBL" id="MBE5728079.1"/>
    </source>
</evidence>
<evidence type="ECO:0000256" key="1">
    <source>
        <dbReference type="ARBA" id="ARBA00009668"/>
    </source>
</evidence>
<dbReference type="AlphaFoldDB" id="A0A8T3UUP6"/>
<dbReference type="PANTHER" id="PTHR11669">
    <property type="entry name" value="REPLICATION FACTOR C / DNA POLYMERASE III GAMMA-TAU SUBUNIT"/>
    <property type="match status" value="1"/>
</dbReference>
<dbReference type="NCBIfam" id="NF001679">
    <property type="entry name" value="PRK00440.1"/>
    <property type="match status" value="1"/>
</dbReference>
<proteinExistence type="inferred from homology"/>
<evidence type="ECO:0000256" key="6">
    <source>
        <dbReference type="ARBA" id="ARBA00031749"/>
    </source>
</evidence>
<dbReference type="GO" id="GO:0016887">
    <property type="term" value="F:ATP hydrolysis activity"/>
    <property type="evidence" value="ECO:0007669"/>
    <property type="project" value="InterPro"/>
</dbReference>
<keyword evidence="3" id="KW-0235">DNA replication</keyword>
<dbReference type="SMART" id="SM00382">
    <property type="entry name" value="AAA"/>
    <property type="match status" value="1"/>
</dbReference>
<dbReference type="InterPro" id="IPR050238">
    <property type="entry name" value="DNA_Rep/Repair_Clamp_Loader"/>
</dbReference>
<dbReference type="SUPFAM" id="SSF48019">
    <property type="entry name" value="post-AAA+ oligomerization domain-like"/>
    <property type="match status" value="1"/>
</dbReference>
<comment type="similarity">
    <text evidence="1">Belongs to the activator 1 small subunits family. RfcS subfamily.</text>
</comment>
<dbReference type="Proteomes" id="UP000763484">
    <property type="component" value="Unassembled WGS sequence"/>
</dbReference>
<reference evidence="8 9" key="1">
    <citation type="submission" date="2020-09" db="EMBL/GenBank/DDBJ databases">
        <title>Genomic characterization of a novel Parvarchaeota family in acid mine drainage sediments.</title>
        <authorList>
            <person name="Luo Z.-H."/>
        </authorList>
    </citation>
    <scope>NUCLEOTIDE SEQUENCE [LARGE SCALE GENOMIC DNA]</scope>
    <source>
        <strain evidence="8">TL1-5_bins.178</strain>
    </source>
</reference>
<dbReference type="InterPro" id="IPR003959">
    <property type="entry name" value="ATPase_AAA_core"/>
</dbReference>
<dbReference type="InterPro" id="IPR027417">
    <property type="entry name" value="P-loop_NTPase"/>
</dbReference>
<feature type="domain" description="AAA+ ATPase" evidence="7">
    <location>
        <begin position="34"/>
        <end position="164"/>
    </location>
</feature>
<dbReference type="GO" id="GO:0005663">
    <property type="term" value="C:DNA replication factor C complex"/>
    <property type="evidence" value="ECO:0007669"/>
    <property type="project" value="TreeGrafter"/>
</dbReference>
<name>A0A8T3UUP6_9ARCH</name>
<dbReference type="GO" id="GO:0006281">
    <property type="term" value="P:DNA repair"/>
    <property type="evidence" value="ECO:0007669"/>
    <property type="project" value="TreeGrafter"/>
</dbReference>
<dbReference type="Gene3D" id="1.10.8.60">
    <property type="match status" value="1"/>
</dbReference>